<evidence type="ECO:0000256" key="3">
    <source>
        <dbReference type="ARBA" id="ARBA00023163"/>
    </source>
</evidence>
<dbReference type="PANTHER" id="PTHR46797:SF23">
    <property type="entry name" value="HTH-TYPE TRANSCRIPTIONAL REGULATOR SUTR"/>
    <property type="match status" value="1"/>
</dbReference>
<keyword evidence="1" id="KW-0805">Transcription regulation</keyword>
<dbReference type="PANTHER" id="PTHR46797">
    <property type="entry name" value="HTH-TYPE TRANSCRIPTIONAL REGULATOR"/>
    <property type="match status" value="1"/>
</dbReference>
<dbReference type="InterPro" id="IPR010982">
    <property type="entry name" value="Lambda_DNA-bd_dom_sf"/>
</dbReference>
<dbReference type="InterPro" id="IPR001387">
    <property type="entry name" value="Cro/C1-type_HTH"/>
</dbReference>
<dbReference type="RefSeq" id="WP_380714859.1">
    <property type="nucleotide sequence ID" value="NZ_JBHSGI010000002.1"/>
</dbReference>
<organism evidence="5 6">
    <name type="scientific">Seohaeicola nanhaiensis</name>
    <dbReference type="NCBI Taxonomy" id="1387282"/>
    <lineage>
        <taxon>Bacteria</taxon>
        <taxon>Pseudomonadati</taxon>
        <taxon>Pseudomonadota</taxon>
        <taxon>Alphaproteobacteria</taxon>
        <taxon>Rhodobacterales</taxon>
        <taxon>Roseobacteraceae</taxon>
        <taxon>Seohaeicola</taxon>
    </lineage>
</organism>
<dbReference type="Gene3D" id="1.10.260.40">
    <property type="entry name" value="lambda repressor-like DNA-binding domains"/>
    <property type="match status" value="1"/>
</dbReference>
<keyword evidence="2" id="KW-0238">DNA-binding</keyword>
<dbReference type="Pfam" id="PF01381">
    <property type="entry name" value="HTH_3"/>
    <property type="match status" value="1"/>
</dbReference>
<evidence type="ECO:0000313" key="5">
    <source>
        <dbReference type="EMBL" id="MFC4667008.1"/>
    </source>
</evidence>
<dbReference type="PROSITE" id="PS50943">
    <property type="entry name" value="HTH_CROC1"/>
    <property type="match status" value="1"/>
</dbReference>
<gene>
    <name evidence="5" type="ORF">ACFO5X_00455</name>
</gene>
<dbReference type="InterPro" id="IPR018653">
    <property type="entry name" value="ScfR_C"/>
</dbReference>
<dbReference type="SUPFAM" id="SSF47413">
    <property type="entry name" value="lambda repressor-like DNA-binding domains"/>
    <property type="match status" value="1"/>
</dbReference>
<proteinExistence type="predicted"/>
<sequence length="435" mass="47410">MPRDSLTGARIRERRSIAGLRQADLARQIGVSASYLNLIEHNRRRIGGKLLNDIARVLGVEPSMLTEGAEAALIATLREAAADAGAVAAETDRADELAGRFPGWAEVLALLHRRVASLERTVETLSDRLTHDPHLAASLHEVLSTAAAIRSTASILAETDEIEPEWRTRFHKNLNNDSRRLAESSKALVSYLDDNDAGEMQRGVPREEAEAFFAGHNHFFPEIESGAQTPDDVLREAPDLGGRAARHIARDILRQYAEDVAALPFDAFSAAVSRLGADPGALCIEFGAELPAVMRRLAAMPETVLPGGTGLVVSDASGSILFRKNITGFALPRFGAPCPLWPLFVSLSRPLVPVRRKVTQVGRSVAHFDCLALSWPQRNTAYTEDPLYHAAMLILPLRAGESEASDFLQVGSSCRLCPKVSCHARREPSILREEF</sequence>
<feature type="domain" description="HTH cro/C1-type" evidence="4">
    <location>
        <begin position="11"/>
        <end position="65"/>
    </location>
</feature>
<protein>
    <submittedName>
        <fullName evidence="5">Helix-turn-helix domain-containing protein</fullName>
    </submittedName>
</protein>
<reference evidence="6" key="1">
    <citation type="journal article" date="2019" name="Int. J. Syst. Evol. Microbiol.">
        <title>The Global Catalogue of Microorganisms (GCM) 10K type strain sequencing project: providing services to taxonomists for standard genome sequencing and annotation.</title>
        <authorList>
            <consortium name="The Broad Institute Genomics Platform"/>
            <consortium name="The Broad Institute Genome Sequencing Center for Infectious Disease"/>
            <person name="Wu L."/>
            <person name="Ma J."/>
        </authorList>
    </citation>
    <scope>NUCLEOTIDE SEQUENCE [LARGE SCALE GENOMIC DNA]</scope>
    <source>
        <strain evidence="6">CGMCC 4.7283</strain>
    </source>
</reference>
<dbReference type="CDD" id="cd00093">
    <property type="entry name" value="HTH_XRE"/>
    <property type="match status" value="1"/>
</dbReference>
<dbReference type="EMBL" id="JBHSGI010000002">
    <property type="protein sequence ID" value="MFC4667008.1"/>
    <property type="molecule type" value="Genomic_DNA"/>
</dbReference>
<dbReference type="InterPro" id="IPR050807">
    <property type="entry name" value="TransReg_Diox_bact_type"/>
</dbReference>
<evidence type="ECO:0000256" key="1">
    <source>
        <dbReference type="ARBA" id="ARBA00023015"/>
    </source>
</evidence>
<dbReference type="SMART" id="SM00530">
    <property type="entry name" value="HTH_XRE"/>
    <property type="match status" value="1"/>
</dbReference>
<evidence type="ECO:0000313" key="6">
    <source>
        <dbReference type="Proteomes" id="UP001595973"/>
    </source>
</evidence>
<keyword evidence="6" id="KW-1185">Reference proteome</keyword>
<dbReference type="Pfam" id="PF09856">
    <property type="entry name" value="ScfRs"/>
    <property type="match status" value="1"/>
</dbReference>
<evidence type="ECO:0000256" key="2">
    <source>
        <dbReference type="ARBA" id="ARBA00023125"/>
    </source>
</evidence>
<keyword evidence="3" id="KW-0804">Transcription</keyword>
<dbReference type="Proteomes" id="UP001595973">
    <property type="component" value="Unassembled WGS sequence"/>
</dbReference>
<name>A0ABV9KAN9_9RHOB</name>
<comment type="caution">
    <text evidence="5">The sequence shown here is derived from an EMBL/GenBank/DDBJ whole genome shotgun (WGS) entry which is preliminary data.</text>
</comment>
<evidence type="ECO:0000259" key="4">
    <source>
        <dbReference type="PROSITE" id="PS50943"/>
    </source>
</evidence>
<accession>A0ABV9KAN9</accession>